<dbReference type="WBParaSite" id="EVEC_0001151601-mRNA-1">
    <property type="protein sequence ID" value="EVEC_0001151601-mRNA-1"/>
    <property type="gene ID" value="EVEC_0001151601"/>
</dbReference>
<evidence type="ECO:0000256" key="3">
    <source>
        <dbReference type="ARBA" id="ARBA00019905"/>
    </source>
</evidence>
<dbReference type="EMBL" id="UXUI01011230">
    <property type="protein sequence ID" value="VDD96064.1"/>
    <property type="molecule type" value="Genomic_DNA"/>
</dbReference>
<dbReference type="Proteomes" id="UP000274131">
    <property type="component" value="Unassembled WGS sequence"/>
</dbReference>
<name>A0A0N4VKW9_ENTVE</name>
<sequence>MSLGGDNFLDAAASFLGDNSKFPGAGLFNYNRENAKKLAAVVDDLSKSKSLIHKTFIQVYFLLIFLYSMIYCSGDLLAAVNIHSLYTDSKTFVDKPLKDDPAVVYRAFKQQFSGTPLYDIDRGELRDFVDKYFEEPGTELEPCNLTDWQKEPPMIMKIRDPTLRQWALELNGIWKKLCRKMKPVNPERNSLIYVPNEFIAPGGRFREFFYWDTYWIIKGLLISGMYNTTKYGFIPNGGRIYFLKRSQPPMFAPMVYQYYQYTHDKVFLKKMLPTLEKELNFWRKRRVINVTLPGSSYTYRMYHYRTESNVPRPESYREDLTLATKVDKNKRLQLYQDIASAAESGWDFSTRWFSDRKTLGTIKTTKIVPVDLNAYLCWDLGMMEYFYREYGNFTRAREMGIEKAKIRFAIQNVFYNDTLGAWFDYDTEKKAHNPNFYPSVVMPLFATCYQEMDLAKPQRVYDYMEKAGAFNYPGGIPTSLVKETNEQWDFPNGFPPLQHLIIEGMRKSNNAQTQQQVNIKQYEQITLHLEKIVSFRNADLQAFEIARRWVEWNYRVYKETGAMWEKYNVSGTVPQPGEGGEYGVQDGFGWTNGVILDLLTSYSNMMTLPEEITTTENGSFTKTAAVFSVSYSLLCSISLLLLLHQLFNLV</sequence>
<comment type="catalytic activity">
    <reaction evidence="4">
        <text>alpha,alpha-trehalose + H2O = alpha-D-glucose + beta-D-glucose</text>
        <dbReference type="Rhea" id="RHEA:32675"/>
        <dbReference type="ChEBI" id="CHEBI:15377"/>
        <dbReference type="ChEBI" id="CHEBI:15903"/>
        <dbReference type="ChEBI" id="CHEBI:16551"/>
        <dbReference type="ChEBI" id="CHEBI:17925"/>
        <dbReference type="EC" id="3.2.1.28"/>
    </reaction>
</comment>
<dbReference type="AlphaFoldDB" id="A0A0N4VKW9"/>
<dbReference type="InterPro" id="IPR008928">
    <property type="entry name" value="6-hairpin_glycosidase_sf"/>
</dbReference>
<dbReference type="PANTHER" id="PTHR23403:SF5">
    <property type="entry name" value="TREHALASE"/>
    <property type="match status" value="1"/>
</dbReference>
<dbReference type="Pfam" id="PF01204">
    <property type="entry name" value="Trehalase"/>
    <property type="match status" value="1"/>
</dbReference>
<proteinExistence type="inferred from homology"/>
<dbReference type="GO" id="GO:0004555">
    <property type="term" value="F:alpha,alpha-trehalase activity"/>
    <property type="evidence" value="ECO:0007669"/>
    <property type="project" value="UniProtKB-EC"/>
</dbReference>
<evidence type="ECO:0000256" key="1">
    <source>
        <dbReference type="ARBA" id="ARBA00005615"/>
    </source>
</evidence>
<evidence type="ECO:0000313" key="5">
    <source>
        <dbReference type="EMBL" id="VDD96064.1"/>
    </source>
</evidence>
<reference evidence="7" key="1">
    <citation type="submission" date="2017-02" db="UniProtKB">
        <authorList>
            <consortium name="WormBaseParasite"/>
        </authorList>
    </citation>
    <scope>IDENTIFICATION</scope>
</reference>
<evidence type="ECO:0000313" key="6">
    <source>
        <dbReference type="Proteomes" id="UP000274131"/>
    </source>
</evidence>
<evidence type="ECO:0000313" key="7">
    <source>
        <dbReference type="WBParaSite" id="EVEC_0001151601-mRNA-1"/>
    </source>
</evidence>
<dbReference type="InterPro" id="IPR012341">
    <property type="entry name" value="6hp_glycosidase-like_sf"/>
</dbReference>
<dbReference type="PANTHER" id="PTHR23403">
    <property type="entry name" value="TREHALASE"/>
    <property type="match status" value="1"/>
</dbReference>
<evidence type="ECO:0000256" key="4">
    <source>
        <dbReference type="RuleBase" id="RU361180"/>
    </source>
</evidence>
<evidence type="ECO:0000256" key="2">
    <source>
        <dbReference type="ARBA" id="ARBA00012757"/>
    </source>
</evidence>
<keyword evidence="4" id="KW-0326">Glycosidase</keyword>
<dbReference type="GO" id="GO:0005993">
    <property type="term" value="P:trehalose catabolic process"/>
    <property type="evidence" value="ECO:0007669"/>
    <property type="project" value="TreeGrafter"/>
</dbReference>
<keyword evidence="6" id="KW-1185">Reference proteome</keyword>
<dbReference type="InterPro" id="IPR001661">
    <property type="entry name" value="Glyco_hydro_37"/>
</dbReference>
<dbReference type="STRING" id="51028.A0A0N4VKW9"/>
<gene>
    <name evidence="5" type="ORF">EVEC_LOCUS10815</name>
</gene>
<dbReference type="OrthoDB" id="3542292at2759"/>
<organism evidence="7">
    <name type="scientific">Enterobius vermicularis</name>
    <name type="common">Human pinworm</name>
    <dbReference type="NCBI Taxonomy" id="51028"/>
    <lineage>
        <taxon>Eukaryota</taxon>
        <taxon>Metazoa</taxon>
        <taxon>Ecdysozoa</taxon>
        <taxon>Nematoda</taxon>
        <taxon>Chromadorea</taxon>
        <taxon>Rhabditida</taxon>
        <taxon>Spirurina</taxon>
        <taxon>Oxyuridomorpha</taxon>
        <taxon>Oxyuroidea</taxon>
        <taxon>Oxyuridae</taxon>
        <taxon>Enterobius</taxon>
    </lineage>
</organism>
<dbReference type="EC" id="3.2.1.28" evidence="2 4"/>
<dbReference type="PRINTS" id="PR00744">
    <property type="entry name" value="GLHYDRLASE37"/>
</dbReference>
<dbReference type="SUPFAM" id="SSF48208">
    <property type="entry name" value="Six-hairpin glycosidases"/>
    <property type="match status" value="1"/>
</dbReference>
<protein>
    <recommendedName>
        <fullName evidence="3 4">Trehalase</fullName>
        <ecNumber evidence="2 4">3.2.1.28</ecNumber>
    </recommendedName>
    <alternativeName>
        <fullName evidence="4">Alpha-trehalose glucohydrolase</fullName>
    </alternativeName>
</protein>
<comment type="similarity">
    <text evidence="1 4">Belongs to the glycosyl hydrolase 37 family.</text>
</comment>
<accession>A0A0N4VKW9</accession>
<keyword evidence="4" id="KW-0378">Hydrolase</keyword>
<reference evidence="5 6" key="2">
    <citation type="submission" date="2018-10" db="EMBL/GenBank/DDBJ databases">
        <authorList>
            <consortium name="Pathogen Informatics"/>
        </authorList>
    </citation>
    <scope>NUCLEOTIDE SEQUENCE [LARGE SCALE GENOMIC DNA]</scope>
</reference>
<dbReference type="Gene3D" id="1.50.10.10">
    <property type="match status" value="1"/>
</dbReference>